<comment type="caution">
    <text evidence="1">The sequence shown here is derived from an EMBL/GenBank/DDBJ whole genome shotgun (WGS) entry which is preliminary data.</text>
</comment>
<reference evidence="1" key="1">
    <citation type="submission" date="2020-06" db="EMBL/GenBank/DDBJ databases">
        <authorList>
            <person name="Li T."/>
            <person name="Hu X."/>
            <person name="Zhang T."/>
            <person name="Song X."/>
            <person name="Zhang H."/>
            <person name="Dai N."/>
            <person name="Sheng W."/>
            <person name="Hou X."/>
            <person name="Wei L."/>
        </authorList>
    </citation>
    <scope>NUCLEOTIDE SEQUENCE</scope>
    <source>
        <strain evidence="1">KEN1</strain>
        <tissue evidence="1">Leaf</tissue>
    </source>
</reference>
<dbReference type="EMBL" id="JACGWN010000014">
    <property type="protein sequence ID" value="KAL0407147.1"/>
    <property type="molecule type" value="Genomic_DNA"/>
</dbReference>
<organism evidence="1">
    <name type="scientific">Sesamum latifolium</name>
    <dbReference type="NCBI Taxonomy" id="2727402"/>
    <lineage>
        <taxon>Eukaryota</taxon>
        <taxon>Viridiplantae</taxon>
        <taxon>Streptophyta</taxon>
        <taxon>Embryophyta</taxon>
        <taxon>Tracheophyta</taxon>
        <taxon>Spermatophyta</taxon>
        <taxon>Magnoliopsida</taxon>
        <taxon>eudicotyledons</taxon>
        <taxon>Gunneridae</taxon>
        <taxon>Pentapetalae</taxon>
        <taxon>asterids</taxon>
        <taxon>lamiids</taxon>
        <taxon>Lamiales</taxon>
        <taxon>Pedaliaceae</taxon>
        <taxon>Sesamum</taxon>
    </lineage>
</organism>
<name>A0AAW2TRD3_9LAMI</name>
<evidence type="ECO:0000313" key="1">
    <source>
        <dbReference type="EMBL" id="KAL0407147.1"/>
    </source>
</evidence>
<gene>
    <name evidence="1" type="ORF">Slati_4028600</name>
</gene>
<dbReference type="AlphaFoldDB" id="A0AAW2TRD3"/>
<accession>A0AAW2TRD3</accession>
<proteinExistence type="predicted"/>
<reference evidence="1" key="2">
    <citation type="journal article" date="2024" name="Plant">
        <title>Genomic evolution and insights into agronomic trait innovations of Sesamum species.</title>
        <authorList>
            <person name="Miao H."/>
            <person name="Wang L."/>
            <person name="Qu L."/>
            <person name="Liu H."/>
            <person name="Sun Y."/>
            <person name="Le M."/>
            <person name="Wang Q."/>
            <person name="Wei S."/>
            <person name="Zheng Y."/>
            <person name="Lin W."/>
            <person name="Duan Y."/>
            <person name="Cao H."/>
            <person name="Xiong S."/>
            <person name="Wang X."/>
            <person name="Wei L."/>
            <person name="Li C."/>
            <person name="Ma Q."/>
            <person name="Ju M."/>
            <person name="Zhao R."/>
            <person name="Li G."/>
            <person name="Mu C."/>
            <person name="Tian Q."/>
            <person name="Mei H."/>
            <person name="Zhang T."/>
            <person name="Gao T."/>
            <person name="Zhang H."/>
        </authorList>
    </citation>
    <scope>NUCLEOTIDE SEQUENCE</scope>
    <source>
        <strain evidence="1">KEN1</strain>
    </source>
</reference>
<sequence length="76" mass="8035">MPASQGFLVLGFTCAHVNHIRVVPRVREPNNQGTAGFILLLGVPGRWVLAGLFSGLVSGSEEFVGCLACSCPYPGY</sequence>
<protein>
    <submittedName>
        <fullName evidence="1">Uncharacterized protein</fullName>
    </submittedName>
</protein>